<dbReference type="PRINTS" id="PR00778">
    <property type="entry name" value="HTHARSR"/>
</dbReference>
<evidence type="ECO:0000313" key="6">
    <source>
        <dbReference type="Proteomes" id="UP000005741"/>
    </source>
</evidence>
<dbReference type="SUPFAM" id="SSF46785">
    <property type="entry name" value="Winged helix' DNA-binding domain"/>
    <property type="match status" value="1"/>
</dbReference>
<dbReference type="InterPro" id="IPR051011">
    <property type="entry name" value="Metal_resp_trans_reg"/>
</dbReference>
<dbReference type="PANTHER" id="PTHR43132">
    <property type="entry name" value="ARSENICAL RESISTANCE OPERON REPRESSOR ARSR-RELATED"/>
    <property type="match status" value="1"/>
</dbReference>
<dbReference type="HOGENOM" id="CLU_097806_7_3_2"/>
<reference evidence="5 6" key="1">
    <citation type="submission" date="2011-10" db="EMBL/GenBank/DDBJ databases">
        <title>The Improved High-Quality Draft genome of Methanoplanus limicola DSM 2279.</title>
        <authorList>
            <consortium name="US DOE Joint Genome Institute (JGI-PGF)"/>
            <person name="Lucas S."/>
            <person name="Copeland A."/>
            <person name="Lapidus A."/>
            <person name="Glavina del Rio T."/>
            <person name="Dalin E."/>
            <person name="Tice H."/>
            <person name="Bruce D."/>
            <person name="Goodwin L."/>
            <person name="Pitluck S."/>
            <person name="Peters L."/>
            <person name="Mikhailova N."/>
            <person name="Lu M."/>
            <person name="Kyrpides N."/>
            <person name="Mavromatis K."/>
            <person name="Ivanova N."/>
            <person name="Markowitz V."/>
            <person name="Cheng J.-F."/>
            <person name="Hugenholtz P."/>
            <person name="Woyke T."/>
            <person name="Wu D."/>
            <person name="Wirth R."/>
            <person name="Brambilla E.-M."/>
            <person name="Klenk H.-P."/>
            <person name="Eisen J.A."/>
        </authorList>
    </citation>
    <scope>NUCLEOTIDE SEQUENCE [LARGE SCALE GENOMIC DNA]</scope>
    <source>
        <strain evidence="5 6">DSM 2279</strain>
    </source>
</reference>
<dbReference type="AlphaFoldDB" id="H1YZ01"/>
<gene>
    <name evidence="5" type="ORF">Metlim_0077</name>
</gene>
<dbReference type="FunCoup" id="H1YZ01">
    <property type="interactions" value="5"/>
</dbReference>
<dbReference type="SMART" id="SM00418">
    <property type="entry name" value="HTH_ARSR"/>
    <property type="match status" value="1"/>
</dbReference>
<dbReference type="NCBIfam" id="NF033788">
    <property type="entry name" value="HTH_metalloreg"/>
    <property type="match status" value="1"/>
</dbReference>
<dbReference type="InterPro" id="IPR011991">
    <property type="entry name" value="ArsR-like_HTH"/>
</dbReference>
<dbReference type="InterPro" id="IPR036388">
    <property type="entry name" value="WH-like_DNA-bd_sf"/>
</dbReference>
<organism evidence="5 6">
    <name type="scientific">Methanoplanus limicola DSM 2279</name>
    <dbReference type="NCBI Taxonomy" id="937775"/>
    <lineage>
        <taxon>Archaea</taxon>
        <taxon>Methanobacteriati</taxon>
        <taxon>Methanobacteriota</taxon>
        <taxon>Stenosarchaea group</taxon>
        <taxon>Methanomicrobia</taxon>
        <taxon>Methanomicrobiales</taxon>
        <taxon>Methanomicrobiaceae</taxon>
        <taxon>Methanoplanus</taxon>
    </lineage>
</organism>
<dbReference type="STRING" id="937775.Metlim_0077"/>
<dbReference type="PROSITE" id="PS50987">
    <property type="entry name" value="HTH_ARSR_2"/>
    <property type="match status" value="1"/>
</dbReference>
<dbReference type="GO" id="GO:0003700">
    <property type="term" value="F:DNA-binding transcription factor activity"/>
    <property type="evidence" value="ECO:0007669"/>
    <property type="project" value="InterPro"/>
</dbReference>
<protein>
    <submittedName>
        <fullName evidence="5">Regulatory protein ArsR</fullName>
    </submittedName>
</protein>
<dbReference type="OrthoDB" id="46231at2157"/>
<dbReference type="InParanoid" id="H1YZ01"/>
<keyword evidence="6" id="KW-1185">Reference proteome</keyword>
<keyword evidence="2" id="KW-0238">DNA-binding</keyword>
<evidence type="ECO:0000259" key="4">
    <source>
        <dbReference type="PROSITE" id="PS50987"/>
    </source>
</evidence>
<name>H1YZ01_9EURY</name>
<dbReference type="PANTHER" id="PTHR43132:SF2">
    <property type="entry name" value="ARSENICAL RESISTANCE OPERON REPRESSOR ARSR-RELATED"/>
    <property type="match status" value="1"/>
</dbReference>
<dbReference type="InterPro" id="IPR001845">
    <property type="entry name" value="HTH_ArsR_DNA-bd_dom"/>
</dbReference>
<dbReference type="CDD" id="cd00090">
    <property type="entry name" value="HTH_ARSR"/>
    <property type="match status" value="1"/>
</dbReference>
<dbReference type="InterPro" id="IPR036390">
    <property type="entry name" value="WH_DNA-bd_sf"/>
</dbReference>
<evidence type="ECO:0000256" key="1">
    <source>
        <dbReference type="ARBA" id="ARBA00023015"/>
    </source>
</evidence>
<dbReference type="RefSeq" id="WP_004075810.1">
    <property type="nucleotide sequence ID" value="NZ_CM001436.1"/>
</dbReference>
<dbReference type="Proteomes" id="UP000005741">
    <property type="component" value="Chromosome"/>
</dbReference>
<dbReference type="Gene3D" id="1.10.10.10">
    <property type="entry name" value="Winged helix-like DNA-binding domain superfamily/Winged helix DNA-binding domain"/>
    <property type="match status" value="1"/>
</dbReference>
<evidence type="ECO:0000256" key="3">
    <source>
        <dbReference type="ARBA" id="ARBA00023163"/>
    </source>
</evidence>
<evidence type="ECO:0000256" key="2">
    <source>
        <dbReference type="ARBA" id="ARBA00023125"/>
    </source>
</evidence>
<evidence type="ECO:0000313" key="5">
    <source>
        <dbReference type="EMBL" id="EHQ34230.1"/>
    </source>
</evidence>
<dbReference type="Pfam" id="PF01022">
    <property type="entry name" value="HTH_5"/>
    <property type="match status" value="1"/>
</dbReference>
<feature type="domain" description="HTH arsR-type" evidence="4">
    <location>
        <begin position="35"/>
        <end position="134"/>
    </location>
</feature>
<keyword evidence="1" id="KW-0805">Transcription regulation</keyword>
<dbReference type="EMBL" id="CM001436">
    <property type="protein sequence ID" value="EHQ34230.1"/>
    <property type="molecule type" value="Genomic_DNA"/>
</dbReference>
<dbReference type="GO" id="GO:0003677">
    <property type="term" value="F:DNA binding"/>
    <property type="evidence" value="ECO:0007669"/>
    <property type="project" value="UniProtKB-KW"/>
</dbReference>
<keyword evidence="3" id="KW-0804">Transcription</keyword>
<accession>H1YZ01</accession>
<sequence length="136" mass="14816">MTSADYESYGDDVPREIIEEIEARGGIEGIKRSLPDDGCSENQAVMHRACTDPVRLKILALLSGGPLCVCAIKDALELPDSKLSYHLNVLKKAGLISGRQKYRWIIYSLTEQGVIWNGCVCRSRDAVSGDNSSEGG</sequence>
<proteinExistence type="predicted"/>